<evidence type="ECO:0000313" key="1">
    <source>
        <dbReference type="EMBL" id="KKM85265.1"/>
    </source>
</evidence>
<comment type="caution">
    <text evidence="1">The sequence shown here is derived from an EMBL/GenBank/DDBJ whole genome shotgun (WGS) entry which is preliminary data.</text>
</comment>
<proteinExistence type="predicted"/>
<sequence>MKEFFIEVDEKTYSILRNKNIVDKSGV</sequence>
<accession>A0A0F9N954</accession>
<organism evidence="1">
    <name type="scientific">marine sediment metagenome</name>
    <dbReference type="NCBI Taxonomy" id="412755"/>
    <lineage>
        <taxon>unclassified sequences</taxon>
        <taxon>metagenomes</taxon>
        <taxon>ecological metagenomes</taxon>
    </lineage>
</organism>
<dbReference type="EMBL" id="LAZR01007438">
    <property type="protein sequence ID" value="KKM85265.1"/>
    <property type="molecule type" value="Genomic_DNA"/>
</dbReference>
<feature type="non-terminal residue" evidence="1">
    <location>
        <position position="27"/>
    </location>
</feature>
<name>A0A0F9N954_9ZZZZ</name>
<protein>
    <submittedName>
        <fullName evidence="1">Uncharacterized protein</fullName>
    </submittedName>
</protein>
<gene>
    <name evidence="1" type="ORF">LCGC14_1290700</name>
</gene>
<dbReference type="AlphaFoldDB" id="A0A0F9N954"/>
<reference evidence="1" key="1">
    <citation type="journal article" date="2015" name="Nature">
        <title>Complex archaea that bridge the gap between prokaryotes and eukaryotes.</title>
        <authorList>
            <person name="Spang A."/>
            <person name="Saw J.H."/>
            <person name="Jorgensen S.L."/>
            <person name="Zaremba-Niedzwiedzka K."/>
            <person name="Martijn J."/>
            <person name="Lind A.E."/>
            <person name="van Eijk R."/>
            <person name="Schleper C."/>
            <person name="Guy L."/>
            <person name="Ettema T.J."/>
        </authorList>
    </citation>
    <scope>NUCLEOTIDE SEQUENCE</scope>
</reference>